<dbReference type="Proteomes" id="UP000821845">
    <property type="component" value="Chromosome 1"/>
</dbReference>
<comment type="caution">
    <text evidence="1">The sequence shown here is derived from an EMBL/GenBank/DDBJ whole genome shotgun (WGS) entry which is preliminary data.</text>
</comment>
<evidence type="ECO:0000313" key="2">
    <source>
        <dbReference type="Proteomes" id="UP000821845"/>
    </source>
</evidence>
<protein>
    <submittedName>
        <fullName evidence="1">Uncharacterized protein</fullName>
    </submittedName>
</protein>
<accession>A0ACB7TFW7</accession>
<gene>
    <name evidence="1" type="ORF">HPB50_010283</name>
</gene>
<name>A0ACB7TFW7_HYAAI</name>
<evidence type="ECO:0000313" key="1">
    <source>
        <dbReference type="EMBL" id="KAH6945848.1"/>
    </source>
</evidence>
<reference evidence="1" key="1">
    <citation type="submission" date="2020-05" db="EMBL/GenBank/DDBJ databases">
        <title>Large-scale comparative analyses of tick genomes elucidate their genetic diversity and vector capacities.</title>
        <authorList>
            <person name="Jia N."/>
            <person name="Wang J."/>
            <person name="Shi W."/>
            <person name="Du L."/>
            <person name="Sun Y."/>
            <person name="Zhan W."/>
            <person name="Jiang J."/>
            <person name="Wang Q."/>
            <person name="Zhang B."/>
            <person name="Ji P."/>
            <person name="Sakyi L.B."/>
            <person name="Cui X."/>
            <person name="Yuan T."/>
            <person name="Jiang B."/>
            <person name="Yang W."/>
            <person name="Lam T.T.-Y."/>
            <person name="Chang Q."/>
            <person name="Ding S."/>
            <person name="Wang X."/>
            <person name="Zhu J."/>
            <person name="Ruan X."/>
            <person name="Zhao L."/>
            <person name="Wei J."/>
            <person name="Que T."/>
            <person name="Du C."/>
            <person name="Cheng J."/>
            <person name="Dai P."/>
            <person name="Han X."/>
            <person name="Huang E."/>
            <person name="Gao Y."/>
            <person name="Liu J."/>
            <person name="Shao H."/>
            <person name="Ye R."/>
            <person name="Li L."/>
            <person name="Wei W."/>
            <person name="Wang X."/>
            <person name="Wang C."/>
            <person name="Yang T."/>
            <person name="Huo Q."/>
            <person name="Li W."/>
            <person name="Guo W."/>
            <person name="Chen H."/>
            <person name="Zhou L."/>
            <person name="Ni X."/>
            <person name="Tian J."/>
            <person name="Zhou Y."/>
            <person name="Sheng Y."/>
            <person name="Liu T."/>
            <person name="Pan Y."/>
            <person name="Xia L."/>
            <person name="Li J."/>
            <person name="Zhao F."/>
            <person name="Cao W."/>
        </authorList>
    </citation>
    <scope>NUCLEOTIDE SEQUENCE</scope>
    <source>
        <strain evidence="1">Hyas-2018</strain>
    </source>
</reference>
<proteinExistence type="predicted"/>
<dbReference type="EMBL" id="CM023481">
    <property type="protein sequence ID" value="KAH6945848.1"/>
    <property type="molecule type" value="Genomic_DNA"/>
</dbReference>
<keyword evidence="2" id="KW-1185">Reference proteome</keyword>
<organism evidence="1 2">
    <name type="scientific">Hyalomma asiaticum</name>
    <name type="common">Tick</name>
    <dbReference type="NCBI Taxonomy" id="266040"/>
    <lineage>
        <taxon>Eukaryota</taxon>
        <taxon>Metazoa</taxon>
        <taxon>Ecdysozoa</taxon>
        <taxon>Arthropoda</taxon>
        <taxon>Chelicerata</taxon>
        <taxon>Arachnida</taxon>
        <taxon>Acari</taxon>
        <taxon>Parasitiformes</taxon>
        <taxon>Ixodida</taxon>
        <taxon>Ixodoidea</taxon>
        <taxon>Ixodidae</taxon>
        <taxon>Hyalomminae</taxon>
        <taxon>Hyalomma</taxon>
    </lineage>
</organism>
<sequence>MKKDVSSVDDDFDNLNPASTFTEFVEADDNVATCGELLLDNAIAEALPGVNATATSVIDGMDTLEELEKVPVNPKYRPLRDVKLNSVTIHANPFAQ</sequence>